<accession>A0A6A4GH67</accession>
<evidence type="ECO:0000313" key="2">
    <source>
        <dbReference type="Proteomes" id="UP000799118"/>
    </source>
</evidence>
<name>A0A6A4GH67_9AGAR</name>
<evidence type="ECO:0000313" key="1">
    <source>
        <dbReference type="EMBL" id="KAE9384810.1"/>
    </source>
</evidence>
<dbReference type="EMBL" id="ML770078">
    <property type="protein sequence ID" value="KAE9384810.1"/>
    <property type="molecule type" value="Genomic_DNA"/>
</dbReference>
<organism evidence="1 2">
    <name type="scientific">Gymnopus androsaceus JB14</name>
    <dbReference type="NCBI Taxonomy" id="1447944"/>
    <lineage>
        <taxon>Eukaryota</taxon>
        <taxon>Fungi</taxon>
        <taxon>Dikarya</taxon>
        <taxon>Basidiomycota</taxon>
        <taxon>Agaricomycotina</taxon>
        <taxon>Agaricomycetes</taxon>
        <taxon>Agaricomycetidae</taxon>
        <taxon>Agaricales</taxon>
        <taxon>Marasmiineae</taxon>
        <taxon>Omphalotaceae</taxon>
        <taxon>Gymnopus</taxon>
    </lineage>
</organism>
<reference evidence="1" key="1">
    <citation type="journal article" date="2019" name="Environ. Microbiol.">
        <title>Fungal ecological strategies reflected in gene transcription - a case study of two litter decomposers.</title>
        <authorList>
            <person name="Barbi F."/>
            <person name="Kohler A."/>
            <person name="Barry K."/>
            <person name="Baskaran P."/>
            <person name="Daum C."/>
            <person name="Fauchery L."/>
            <person name="Ihrmark K."/>
            <person name="Kuo A."/>
            <person name="LaButti K."/>
            <person name="Lipzen A."/>
            <person name="Morin E."/>
            <person name="Grigoriev I.V."/>
            <person name="Henrissat B."/>
            <person name="Lindahl B."/>
            <person name="Martin F."/>
        </authorList>
    </citation>
    <scope>NUCLEOTIDE SEQUENCE</scope>
    <source>
        <strain evidence="1">JB14</strain>
    </source>
</reference>
<dbReference type="Proteomes" id="UP000799118">
    <property type="component" value="Unassembled WGS sequence"/>
</dbReference>
<sequence>SEISRVNLAEFVNSIYWYSLSSLFTFRSLKFEYMYWIQLLALSWIVGGTNN</sequence>
<dbReference type="AlphaFoldDB" id="A0A6A4GH67"/>
<feature type="non-terminal residue" evidence="1">
    <location>
        <position position="1"/>
    </location>
</feature>
<proteinExistence type="predicted"/>
<gene>
    <name evidence="1" type="ORF">BT96DRAFT_929114</name>
</gene>
<protein>
    <submittedName>
        <fullName evidence="1">Uncharacterized protein</fullName>
    </submittedName>
</protein>
<keyword evidence="2" id="KW-1185">Reference proteome</keyword>